<dbReference type="InterPro" id="IPR015395">
    <property type="entry name" value="C-myb_C"/>
</dbReference>
<dbReference type="InParanoid" id="A0A7N6A2V7"/>
<dbReference type="FunFam" id="1.10.10.60:FF:000010">
    <property type="entry name" value="Transcriptional activator Myb isoform A"/>
    <property type="match status" value="1"/>
</dbReference>
<feature type="domain" description="Myb-like" evidence="4">
    <location>
        <begin position="80"/>
        <end position="131"/>
    </location>
</feature>
<dbReference type="PANTHER" id="PTHR45614">
    <property type="entry name" value="MYB PROTEIN-RELATED"/>
    <property type="match status" value="1"/>
</dbReference>
<reference evidence="6" key="1">
    <citation type="submission" date="2021-04" db="EMBL/GenBank/DDBJ databases">
        <authorList>
            <consortium name="Wellcome Sanger Institute Data Sharing"/>
        </authorList>
    </citation>
    <scope>NUCLEOTIDE SEQUENCE [LARGE SCALE GENOMIC DNA]</scope>
</reference>
<evidence type="ECO:0008006" key="8">
    <source>
        <dbReference type="Google" id="ProtNLM"/>
    </source>
</evidence>
<dbReference type="CDD" id="cd00167">
    <property type="entry name" value="SANT"/>
    <property type="match status" value="3"/>
</dbReference>
<dbReference type="PROSITE" id="PS51294">
    <property type="entry name" value="HTH_MYB"/>
    <property type="match status" value="3"/>
</dbReference>
<organism evidence="6 7">
    <name type="scientific">Anabas testudineus</name>
    <name type="common">Climbing perch</name>
    <name type="synonym">Anthias testudineus</name>
    <dbReference type="NCBI Taxonomy" id="64144"/>
    <lineage>
        <taxon>Eukaryota</taxon>
        <taxon>Metazoa</taxon>
        <taxon>Chordata</taxon>
        <taxon>Craniata</taxon>
        <taxon>Vertebrata</taxon>
        <taxon>Euteleostomi</taxon>
        <taxon>Actinopterygii</taxon>
        <taxon>Neopterygii</taxon>
        <taxon>Teleostei</taxon>
        <taxon>Neoteleostei</taxon>
        <taxon>Acanthomorphata</taxon>
        <taxon>Anabantaria</taxon>
        <taxon>Anabantiformes</taxon>
        <taxon>Anabantoidei</taxon>
        <taxon>Anabantidae</taxon>
        <taxon>Anabas</taxon>
    </lineage>
</organism>
<feature type="domain" description="Myb-like" evidence="4">
    <location>
        <begin position="132"/>
        <end position="182"/>
    </location>
</feature>
<dbReference type="PROSITE" id="PS50090">
    <property type="entry name" value="MYB_LIKE"/>
    <property type="match status" value="3"/>
</dbReference>
<dbReference type="SMART" id="SM00717">
    <property type="entry name" value="SANT"/>
    <property type="match status" value="3"/>
</dbReference>
<evidence type="ECO:0000256" key="3">
    <source>
        <dbReference type="SAM" id="MobiDB-lite"/>
    </source>
</evidence>
<dbReference type="InterPro" id="IPR009057">
    <property type="entry name" value="Homeodomain-like_sf"/>
</dbReference>
<dbReference type="GO" id="GO:0005634">
    <property type="term" value="C:nucleus"/>
    <property type="evidence" value="ECO:0007669"/>
    <property type="project" value="UniProtKB-ARBA"/>
</dbReference>
<evidence type="ECO:0000313" key="7">
    <source>
        <dbReference type="Proteomes" id="UP000265040"/>
    </source>
</evidence>
<dbReference type="Ensembl" id="ENSATET00000059668.2">
    <property type="protein sequence ID" value="ENSATEP00000041948.2"/>
    <property type="gene ID" value="ENSATEG00000029912.2"/>
</dbReference>
<evidence type="ECO:0000256" key="1">
    <source>
        <dbReference type="ARBA" id="ARBA00022737"/>
    </source>
</evidence>
<feature type="compositionally biased region" description="Low complexity" evidence="3">
    <location>
        <begin position="497"/>
        <end position="519"/>
    </location>
</feature>
<keyword evidence="7" id="KW-1185">Reference proteome</keyword>
<dbReference type="InterPro" id="IPR017930">
    <property type="entry name" value="Myb_dom"/>
</dbReference>
<feature type="compositionally biased region" description="Polar residues" evidence="3">
    <location>
        <begin position="219"/>
        <end position="234"/>
    </location>
</feature>
<dbReference type="SUPFAM" id="SSF46689">
    <property type="entry name" value="Homeodomain-like"/>
    <property type="match status" value="2"/>
</dbReference>
<protein>
    <recommendedName>
        <fullName evidence="8">V-myb avian myeloblastosis viral oncogene homolog-like 1</fullName>
    </recommendedName>
</protein>
<dbReference type="GO" id="GO:0000978">
    <property type="term" value="F:RNA polymerase II cis-regulatory region sequence-specific DNA binding"/>
    <property type="evidence" value="ECO:0007669"/>
    <property type="project" value="TreeGrafter"/>
</dbReference>
<feature type="region of interest" description="Disordered" evidence="3">
    <location>
        <begin position="213"/>
        <end position="234"/>
    </location>
</feature>
<keyword evidence="2" id="KW-0238">DNA-binding</keyword>
<dbReference type="GeneTree" id="ENSGT00940000156248"/>
<dbReference type="InterPro" id="IPR001005">
    <property type="entry name" value="SANT/Myb"/>
</dbReference>
<evidence type="ECO:0000256" key="2">
    <source>
        <dbReference type="ARBA" id="ARBA00023125"/>
    </source>
</evidence>
<proteinExistence type="predicted"/>
<accession>A0A7N6A2V7</accession>
<dbReference type="GO" id="GO:0000981">
    <property type="term" value="F:DNA-binding transcription factor activity, RNA polymerase II-specific"/>
    <property type="evidence" value="ECO:0007669"/>
    <property type="project" value="TreeGrafter"/>
</dbReference>
<dbReference type="PANTHER" id="PTHR45614:SF30">
    <property type="entry name" value="MYB-RELATED PROTEIN B"/>
    <property type="match status" value="1"/>
</dbReference>
<evidence type="ECO:0000313" key="6">
    <source>
        <dbReference type="Ensembl" id="ENSATEP00000041948.2"/>
    </source>
</evidence>
<dbReference type="AlphaFoldDB" id="A0A7N6A2V7"/>
<reference evidence="6" key="3">
    <citation type="submission" date="2025-09" db="UniProtKB">
        <authorList>
            <consortium name="Ensembl"/>
        </authorList>
    </citation>
    <scope>IDENTIFICATION</scope>
</reference>
<sequence length="598" mass="67178">MSSRSRRSCTKRRSYLGHKHIKGRLSRATLHKPGWTKDEDDRLHRLVKEFGSNSWSSVSLHFKGQRSDVDCQRRWQQIKNPELVKGPWTQEEDNRVIELVHKYGVKRWSLIAKHLHSRNGKQCRERWHNHLNPMVKKSGWTLEEDRVICQAHRLLGNRWADISKLLPGRTDNSIKNHWNSTLKRKVEKEGYLQILHLHNASITSSTFSSFSSSSSNSSRPASKTGTPPSTASISTKINSLYTMKDESSCPSSEQSTCRCHHSHSHLCSSYVPTSSSGYGSSLSTCELLAPVELMQNAETWSRSSEEVSSLFTCQYREDTELSVIDLSRSYVAGMKEQLMNTEGGAAFIESSSSWSRTSLLGALNFSPSEFFSLCGVEELKLQSPALTSTPICSLKHSTNTNQDDSCLHCSNSLNTQTPAEIREKIRALWTSAPQTPTPLKIGGSQDEVSVCSSRMMNLTWEERSVDPESQQSSSSSSEVHGESLLNPILQVHTGSRSASQQEESSLVQQQVQEEPSSAPQVQRESSCVLGCEDFGCFPLDGQMEVWWCQQPLGYLHSPECPAYRMNPFELSGELQVVMFGKTDDQMSLTEQARLYVEP</sequence>
<evidence type="ECO:0000259" key="4">
    <source>
        <dbReference type="PROSITE" id="PS50090"/>
    </source>
</evidence>
<dbReference type="Pfam" id="PF09316">
    <property type="entry name" value="Cmyb_C"/>
    <property type="match status" value="1"/>
</dbReference>
<feature type="domain" description="HTH myb-type" evidence="5">
    <location>
        <begin position="136"/>
        <end position="186"/>
    </location>
</feature>
<evidence type="ECO:0000259" key="5">
    <source>
        <dbReference type="PROSITE" id="PS51294"/>
    </source>
</evidence>
<feature type="domain" description="Myb-like" evidence="4">
    <location>
        <begin position="27"/>
        <end position="79"/>
    </location>
</feature>
<reference evidence="6" key="2">
    <citation type="submission" date="2025-08" db="UniProtKB">
        <authorList>
            <consortium name="Ensembl"/>
        </authorList>
    </citation>
    <scope>IDENTIFICATION</scope>
</reference>
<name>A0A7N6A2V7_ANATE</name>
<dbReference type="Pfam" id="PF00249">
    <property type="entry name" value="Myb_DNA-binding"/>
    <property type="match status" value="3"/>
</dbReference>
<dbReference type="Proteomes" id="UP000265040">
    <property type="component" value="Chromosome 17"/>
</dbReference>
<dbReference type="Gene3D" id="1.10.10.60">
    <property type="entry name" value="Homeodomain-like"/>
    <property type="match status" value="3"/>
</dbReference>
<keyword evidence="1" id="KW-0677">Repeat</keyword>
<feature type="domain" description="HTH myb-type" evidence="5">
    <location>
        <begin position="27"/>
        <end position="76"/>
    </location>
</feature>
<feature type="region of interest" description="Disordered" evidence="3">
    <location>
        <begin position="492"/>
        <end position="519"/>
    </location>
</feature>
<dbReference type="InterPro" id="IPR050560">
    <property type="entry name" value="MYB_TF"/>
</dbReference>
<feature type="domain" description="HTH myb-type" evidence="5">
    <location>
        <begin position="80"/>
        <end position="135"/>
    </location>
</feature>